<dbReference type="EMBL" id="JAGIZB010000001">
    <property type="protein sequence ID" value="MBP0443499.1"/>
    <property type="molecule type" value="Genomic_DNA"/>
</dbReference>
<dbReference type="RefSeq" id="WP_209377677.1">
    <property type="nucleotide sequence ID" value="NZ_JAGIZB010000001.1"/>
</dbReference>
<dbReference type="Proteomes" id="UP000681594">
    <property type="component" value="Unassembled WGS sequence"/>
</dbReference>
<comment type="caution">
    <text evidence="1">The sequence shown here is derived from an EMBL/GenBank/DDBJ whole genome shotgun (WGS) entry which is preliminary data.</text>
</comment>
<proteinExistence type="predicted"/>
<protein>
    <submittedName>
        <fullName evidence="1">Uncharacterized protein</fullName>
    </submittedName>
</protein>
<evidence type="ECO:0000313" key="1">
    <source>
        <dbReference type="EMBL" id="MBP0443499.1"/>
    </source>
</evidence>
<keyword evidence="2" id="KW-1185">Reference proteome</keyword>
<name>A0ABS4AB39_9PROT</name>
<reference evidence="1 2" key="1">
    <citation type="submission" date="2021-03" db="EMBL/GenBank/DDBJ databases">
        <authorList>
            <person name="So Y."/>
        </authorList>
    </citation>
    <scope>NUCLEOTIDE SEQUENCE [LARGE SCALE GENOMIC DNA]</scope>
    <source>
        <strain evidence="1 2">SSH11</strain>
    </source>
</reference>
<evidence type="ECO:0000313" key="2">
    <source>
        <dbReference type="Proteomes" id="UP000681594"/>
    </source>
</evidence>
<sequence length="114" mass="12489">MRQNDRDTQAAEKARLRGAGRAVAWRIGHGQRIAGAVLTVGTLIAQFVGSMSSADAFTKAIEDQSTAYDAIEAAWKRRRPGIDEEAAKVVQVADYYASLTAEQRRGAELVLRRQ</sequence>
<organism evidence="1 2">
    <name type="scientific">Pararoseomonas baculiformis</name>
    <dbReference type="NCBI Taxonomy" id="2820812"/>
    <lineage>
        <taxon>Bacteria</taxon>
        <taxon>Pseudomonadati</taxon>
        <taxon>Pseudomonadota</taxon>
        <taxon>Alphaproteobacteria</taxon>
        <taxon>Acetobacterales</taxon>
        <taxon>Acetobacteraceae</taxon>
        <taxon>Pararoseomonas</taxon>
    </lineage>
</organism>
<accession>A0ABS4AB39</accession>
<gene>
    <name evidence="1" type="ORF">J8J14_01795</name>
</gene>